<evidence type="ECO:0000313" key="3">
    <source>
        <dbReference type="Proteomes" id="UP000001520"/>
    </source>
</evidence>
<dbReference type="AlphaFoldDB" id="D3P8V1"/>
<proteinExistence type="predicted"/>
<dbReference type="SUPFAM" id="SSF53146">
    <property type="entry name" value="Nitrogenase accessory factor-like"/>
    <property type="match status" value="1"/>
</dbReference>
<sequence length="116" mass="12800">MKIAIPLDYNKRISDHFGHSQYFLVAEFVDNQVKNKNIFDAPDHQFGSYPMWLISQNIDVLICKGIGHKAVEILNNKGVKVITGVESADPDEALDKFVKGEVTSTGAFCEGGSSCH</sequence>
<dbReference type="eggNOG" id="COG1433">
    <property type="taxonomic scope" value="Bacteria"/>
</dbReference>
<dbReference type="InterPro" id="IPR003731">
    <property type="entry name" value="Di-Nase_FeMo-co_biosynth"/>
</dbReference>
<feature type="domain" description="Dinitrogenase iron-molybdenum cofactor biosynthesis" evidence="1">
    <location>
        <begin position="11"/>
        <end position="98"/>
    </location>
</feature>
<name>D3P8V1_DEFDS</name>
<reference evidence="2 3" key="1">
    <citation type="journal article" date="2010" name="DNA Res.">
        <title>Bacterial lifestyle in a deep-sea hydrothermal vent chimney revealed by the genome sequence of the thermophilic bacterium Deferribacter desulfuricans SSM1.</title>
        <authorList>
            <person name="Takaki Y."/>
            <person name="Shimamura S."/>
            <person name="Nakagawa S."/>
            <person name="Fukuhara Y."/>
            <person name="Horikawa H."/>
            <person name="Ankai A."/>
            <person name="Harada T."/>
            <person name="Hosoyama A."/>
            <person name="Oguchi A."/>
            <person name="Fukui S."/>
            <person name="Fujita N."/>
            <person name="Takami H."/>
            <person name="Takai K."/>
        </authorList>
    </citation>
    <scope>NUCLEOTIDE SEQUENCE [LARGE SCALE GENOMIC DNA]</scope>
    <source>
        <strain evidence="3">DSM 14783 / JCM 11476 / NBRC 101012 / SSM1</strain>
    </source>
</reference>
<protein>
    <submittedName>
        <fullName evidence="2">Iron-molybdenum cofactor-binding protein</fullName>
    </submittedName>
</protein>
<dbReference type="RefSeq" id="WP_013008387.1">
    <property type="nucleotide sequence ID" value="NC_013939.1"/>
</dbReference>
<dbReference type="InterPro" id="IPR033913">
    <property type="entry name" value="MTH1175_dom"/>
</dbReference>
<dbReference type="PANTHER" id="PTHR42983:SF1">
    <property type="entry name" value="IRON-MOLYBDENUM PROTEIN"/>
    <property type="match status" value="1"/>
</dbReference>
<dbReference type="KEGG" id="ddf:DEFDS_1685"/>
<dbReference type="Gene3D" id="3.30.420.130">
    <property type="entry name" value="Dinitrogenase iron-molybdenum cofactor biosynthesis domain"/>
    <property type="match status" value="1"/>
</dbReference>
<keyword evidence="3" id="KW-1185">Reference proteome</keyword>
<evidence type="ECO:0000313" key="2">
    <source>
        <dbReference type="EMBL" id="BAI81141.1"/>
    </source>
</evidence>
<dbReference type="Pfam" id="PF02579">
    <property type="entry name" value="Nitro_FeMo-Co"/>
    <property type="match status" value="1"/>
</dbReference>
<dbReference type="Proteomes" id="UP000001520">
    <property type="component" value="Chromosome"/>
</dbReference>
<dbReference type="InterPro" id="IPR036105">
    <property type="entry name" value="DiNase_FeMo-co_biosyn_sf"/>
</dbReference>
<dbReference type="EMBL" id="AP011529">
    <property type="protein sequence ID" value="BAI81141.1"/>
    <property type="molecule type" value="Genomic_DNA"/>
</dbReference>
<gene>
    <name evidence="2" type="ordered locus">DEFDS_1685</name>
</gene>
<accession>D3P8V1</accession>
<evidence type="ECO:0000259" key="1">
    <source>
        <dbReference type="Pfam" id="PF02579"/>
    </source>
</evidence>
<dbReference type="PANTHER" id="PTHR42983">
    <property type="entry name" value="DINITROGENASE IRON-MOLYBDENUM COFACTOR PROTEIN-RELATED"/>
    <property type="match status" value="1"/>
</dbReference>
<dbReference type="OrthoDB" id="280278at2"/>
<dbReference type="CDD" id="cd00851">
    <property type="entry name" value="MTH1175"/>
    <property type="match status" value="1"/>
</dbReference>
<dbReference type="STRING" id="639282.DEFDS_1685"/>
<dbReference type="HOGENOM" id="CLU_104194_2_0_0"/>
<organism evidence="2 3">
    <name type="scientific">Deferribacter desulfuricans (strain DSM 14783 / JCM 11476 / NBRC 101012 / SSM1)</name>
    <dbReference type="NCBI Taxonomy" id="639282"/>
    <lineage>
        <taxon>Bacteria</taxon>
        <taxon>Pseudomonadati</taxon>
        <taxon>Deferribacterota</taxon>
        <taxon>Deferribacteres</taxon>
        <taxon>Deferribacterales</taxon>
        <taxon>Deferribacteraceae</taxon>
        <taxon>Deferribacter</taxon>
    </lineage>
</organism>